<feature type="transmembrane region" description="Helical" evidence="5">
    <location>
        <begin position="205"/>
        <end position="223"/>
    </location>
</feature>
<dbReference type="PRINTS" id="PR01840">
    <property type="entry name" value="TATCFAMILY"/>
</dbReference>
<comment type="function">
    <text evidence="5">Part of the twin-arginine translocation (Tat) system that transports large folded proteins containing a characteristic twin-arginine motif in their signal peptide across membranes. Together with TatB, TatC is part of a receptor directly interacting with Tat signal peptides.</text>
</comment>
<evidence type="ECO:0000313" key="7">
    <source>
        <dbReference type="Proteomes" id="UP001297600"/>
    </source>
</evidence>
<dbReference type="PANTHER" id="PTHR30371">
    <property type="entry name" value="SEC-INDEPENDENT PROTEIN TRANSLOCASE PROTEIN TATC"/>
    <property type="match status" value="1"/>
</dbReference>
<comment type="subcellular location">
    <subcellularLocation>
        <location evidence="5">Cell membrane</location>
        <topology evidence="5">Multi-pass membrane protein</topology>
    </subcellularLocation>
    <subcellularLocation>
        <location evidence="1">Membrane</location>
        <topology evidence="1">Multi-pass membrane protein</topology>
    </subcellularLocation>
</comment>
<feature type="transmembrane region" description="Helical" evidence="5">
    <location>
        <begin position="167"/>
        <end position="193"/>
    </location>
</feature>
<dbReference type="RefSeq" id="WP_237978741.1">
    <property type="nucleotide sequence ID" value="NZ_JAKNCT010000007.1"/>
</dbReference>
<feature type="transmembrane region" description="Helical" evidence="5">
    <location>
        <begin position="120"/>
        <end position="147"/>
    </location>
</feature>
<dbReference type="NCBIfam" id="TIGR00945">
    <property type="entry name" value="tatC"/>
    <property type="match status" value="1"/>
</dbReference>
<keyword evidence="3 5" id="KW-1133">Transmembrane helix</keyword>
<accession>A0ABS9MR21</accession>
<protein>
    <recommendedName>
        <fullName evidence="5">Sec-independent protein translocase protein TatC</fullName>
    </recommendedName>
</protein>
<gene>
    <name evidence="5 6" type="primary">tatC</name>
    <name evidence="6" type="ORF">MAF45_06410</name>
</gene>
<keyword evidence="5" id="KW-0653">Protein transport</keyword>
<evidence type="ECO:0000256" key="1">
    <source>
        <dbReference type="ARBA" id="ARBA00004141"/>
    </source>
</evidence>
<keyword evidence="5" id="KW-0813">Transport</keyword>
<dbReference type="HAMAP" id="MF_00902">
    <property type="entry name" value="TatC"/>
    <property type="match status" value="1"/>
</dbReference>
<keyword evidence="7" id="KW-1185">Reference proteome</keyword>
<evidence type="ECO:0000256" key="5">
    <source>
        <dbReference type="HAMAP-Rule" id="MF_00902"/>
    </source>
</evidence>
<keyword evidence="5" id="KW-0811">Translocation</keyword>
<feature type="transmembrane region" description="Helical" evidence="5">
    <location>
        <begin position="229"/>
        <end position="250"/>
    </location>
</feature>
<dbReference type="EMBL" id="JAKNCT010000007">
    <property type="protein sequence ID" value="MCG5031076.1"/>
    <property type="molecule type" value="Genomic_DNA"/>
</dbReference>
<dbReference type="PANTHER" id="PTHR30371:SF0">
    <property type="entry name" value="SEC-INDEPENDENT PROTEIN TRANSLOCASE PROTEIN TATC, CHLOROPLASTIC-RELATED"/>
    <property type="match status" value="1"/>
</dbReference>
<evidence type="ECO:0000256" key="4">
    <source>
        <dbReference type="ARBA" id="ARBA00023136"/>
    </source>
</evidence>
<proteinExistence type="inferred from homology"/>
<feature type="transmembrane region" description="Helical" evidence="5">
    <location>
        <begin position="89"/>
        <end position="108"/>
    </location>
</feature>
<dbReference type="InterPro" id="IPR002033">
    <property type="entry name" value="TatC"/>
</dbReference>
<comment type="caution">
    <text evidence="6">The sequence shown here is derived from an EMBL/GenBank/DDBJ whole genome shotgun (WGS) entry which is preliminary data.</text>
</comment>
<evidence type="ECO:0000313" key="6">
    <source>
        <dbReference type="EMBL" id="MCG5031076.1"/>
    </source>
</evidence>
<comment type="subunit">
    <text evidence="5">The Tat system comprises two distinct complexes: a TatABC complex, containing multiple copies of TatA, TatB and TatC subunits, and a separate TatA complex, containing only TatA subunits. Substrates initially bind to the TatABC complex, which probably triggers association of the separate TatA complex to form the active translocon.</text>
</comment>
<evidence type="ECO:0000256" key="2">
    <source>
        <dbReference type="ARBA" id="ARBA00022692"/>
    </source>
</evidence>
<dbReference type="Proteomes" id="UP001297600">
    <property type="component" value="Unassembled WGS sequence"/>
</dbReference>
<dbReference type="InterPro" id="IPR019820">
    <property type="entry name" value="Sec-indep_translocase_CS"/>
</dbReference>
<keyword evidence="4 5" id="KW-0472">Membrane</keyword>
<comment type="similarity">
    <text evidence="5">Belongs to the TatC family.</text>
</comment>
<dbReference type="PROSITE" id="PS01218">
    <property type="entry name" value="TATC"/>
    <property type="match status" value="1"/>
</dbReference>
<name>A0ABS9MR21_9BURK</name>
<dbReference type="Pfam" id="PF00902">
    <property type="entry name" value="TatC"/>
    <property type="match status" value="1"/>
</dbReference>
<evidence type="ECO:0000256" key="3">
    <source>
        <dbReference type="ARBA" id="ARBA00022989"/>
    </source>
</evidence>
<organism evidence="6 7">
    <name type="scientific">Mesosutterella porci</name>
    <dbReference type="NCBI Taxonomy" id="2915351"/>
    <lineage>
        <taxon>Bacteria</taxon>
        <taxon>Pseudomonadati</taxon>
        <taxon>Pseudomonadota</taxon>
        <taxon>Betaproteobacteria</taxon>
        <taxon>Burkholderiales</taxon>
        <taxon>Sutterellaceae</taxon>
        <taxon>Mesosutterella</taxon>
    </lineage>
</organism>
<keyword evidence="2 5" id="KW-0812">Transmembrane</keyword>
<feature type="transmembrane region" description="Helical" evidence="5">
    <location>
        <begin position="33"/>
        <end position="50"/>
    </location>
</feature>
<reference evidence="6 7" key="1">
    <citation type="submission" date="2022-02" db="EMBL/GenBank/DDBJ databases">
        <title>Mesosutterella porci, a novel member of the family Sutterellaceae from pig feces.</title>
        <authorList>
            <person name="Wylensek D."/>
            <person name="Clavel T."/>
        </authorList>
    </citation>
    <scope>NUCLEOTIDE SEQUENCE [LARGE SCALE GENOMIC DNA]</scope>
    <source>
        <strain evidence="7">oilRF-744-wt-GAM-9</strain>
    </source>
</reference>
<keyword evidence="5" id="KW-1003">Cell membrane</keyword>
<sequence length="279" mass="31435">MSEKKENLPIEAPDDPRNEQPLVEHLIELRNRLVKSMLAIIIVFFILSPFMKQLFDALSMPLMVALPQGTKLLSTGVVAPFLVPLKVTLFVAFLIALPYVLYQAWAYVAPALYRQEKRLVLPVLVSSVAMFAAGIVYCYFVVFRFVFRFIAQFSPESVNFAPDIDSYFSFVLTLFFAFGVTFEVPIIVMVLNHVGIASLQALKKARPYVIVGAFVLAAIFTPPDVLSQILLALPLVILYQAGIWLVQLFGKKNPKPFMEQEREEIAELEKREKEAGDGK</sequence>